<evidence type="ECO:0000256" key="1">
    <source>
        <dbReference type="ARBA" id="ARBA00022729"/>
    </source>
</evidence>
<dbReference type="InterPro" id="IPR051287">
    <property type="entry name" value="TCR_variable_region"/>
</dbReference>
<dbReference type="InterPro" id="IPR013783">
    <property type="entry name" value="Ig-like_fold"/>
</dbReference>
<accession>A0AAV7DFQ8</accession>
<feature type="non-terminal residue" evidence="4">
    <location>
        <position position="1"/>
    </location>
</feature>
<keyword evidence="2" id="KW-0391">Immunity</keyword>
<dbReference type="AlphaFoldDB" id="A0AAV7DFQ8"/>
<keyword evidence="3" id="KW-0393">Immunoglobulin domain</keyword>
<gene>
    <name evidence="4" type="ORF">GDO81_001861</name>
</gene>
<dbReference type="Gene3D" id="2.60.40.10">
    <property type="entry name" value="Immunoglobulins"/>
    <property type="match status" value="1"/>
</dbReference>
<dbReference type="EMBL" id="WNYA01000001">
    <property type="protein sequence ID" value="KAG8596337.1"/>
    <property type="molecule type" value="Genomic_DNA"/>
</dbReference>
<evidence type="ECO:0000256" key="2">
    <source>
        <dbReference type="ARBA" id="ARBA00023130"/>
    </source>
</evidence>
<evidence type="ECO:0000256" key="3">
    <source>
        <dbReference type="ARBA" id="ARBA00023319"/>
    </source>
</evidence>
<dbReference type="InterPro" id="IPR036179">
    <property type="entry name" value="Ig-like_dom_sf"/>
</dbReference>
<reference evidence="4" key="1">
    <citation type="thesis" date="2020" institute="ProQuest LLC" country="789 East Eisenhower Parkway, Ann Arbor, MI, USA">
        <title>Comparative Genomics and Chromosome Evolution.</title>
        <authorList>
            <person name="Mudd A.B."/>
        </authorList>
    </citation>
    <scope>NUCLEOTIDE SEQUENCE</scope>
    <source>
        <strain evidence="4">237g6f4</strain>
        <tissue evidence="4">Blood</tissue>
    </source>
</reference>
<dbReference type="SUPFAM" id="SSF48726">
    <property type="entry name" value="Immunoglobulin"/>
    <property type="match status" value="1"/>
</dbReference>
<evidence type="ECO:0000313" key="4">
    <source>
        <dbReference type="EMBL" id="KAG8596337.1"/>
    </source>
</evidence>
<dbReference type="PANTHER" id="PTHR19367:SF18">
    <property type="entry name" value="T CELL RECEPTOR ALPHA VARIABLE 16"/>
    <property type="match status" value="1"/>
</dbReference>
<dbReference type="GO" id="GO:0002250">
    <property type="term" value="P:adaptive immune response"/>
    <property type="evidence" value="ECO:0007669"/>
    <property type="project" value="UniProtKB-KW"/>
</dbReference>
<keyword evidence="2" id="KW-1064">Adaptive immunity</keyword>
<evidence type="ECO:0000313" key="5">
    <source>
        <dbReference type="Proteomes" id="UP000824782"/>
    </source>
</evidence>
<name>A0AAV7DFQ8_ENGPU</name>
<keyword evidence="1" id="KW-0732">Signal</keyword>
<dbReference type="Proteomes" id="UP000824782">
    <property type="component" value="Unassembled WGS sequence"/>
</dbReference>
<organism evidence="4 5">
    <name type="scientific">Engystomops pustulosus</name>
    <name type="common">Tungara frog</name>
    <name type="synonym">Physalaemus pustulosus</name>
    <dbReference type="NCBI Taxonomy" id="76066"/>
    <lineage>
        <taxon>Eukaryota</taxon>
        <taxon>Metazoa</taxon>
        <taxon>Chordata</taxon>
        <taxon>Craniata</taxon>
        <taxon>Vertebrata</taxon>
        <taxon>Euteleostomi</taxon>
        <taxon>Amphibia</taxon>
        <taxon>Batrachia</taxon>
        <taxon>Anura</taxon>
        <taxon>Neobatrachia</taxon>
        <taxon>Hyloidea</taxon>
        <taxon>Leptodactylidae</taxon>
        <taxon>Leiuperinae</taxon>
        <taxon>Engystomops</taxon>
    </lineage>
</organism>
<dbReference type="PANTHER" id="PTHR19367">
    <property type="entry name" value="T-CELL RECEPTOR ALPHA CHAIN V REGION"/>
    <property type="match status" value="1"/>
</dbReference>
<sequence length="87" mass="10021">FTVISIIRLCTANSVTQSKPAVTVEARQFTTLDCEYRTTDTTPYVFWYVQHPGRGLWYIVRSLGRSEEVTAVPKFSGLHDTKKKYFL</sequence>
<keyword evidence="5" id="KW-1185">Reference proteome</keyword>
<comment type="caution">
    <text evidence="4">The sequence shown here is derived from an EMBL/GenBank/DDBJ whole genome shotgun (WGS) entry which is preliminary data.</text>
</comment>
<protein>
    <submittedName>
        <fullName evidence="4">Uncharacterized protein</fullName>
    </submittedName>
</protein>
<proteinExistence type="predicted"/>